<dbReference type="Proteomes" id="UP000242414">
    <property type="component" value="Unassembled WGS sequence"/>
</dbReference>
<evidence type="ECO:0000313" key="3">
    <source>
        <dbReference type="EMBL" id="ORE02604.1"/>
    </source>
</evidence>
<keyword evidence="2" id="KW-0472">Membrane</keyword>
<dbReference type="InterPro" id="IPR017850">
    <property type="entry name" value="Alkaline_phosphatase_core_sf"/>
</dbReference>
<evidence type="ECO:0000256" key="1">
    <source>
        <dbReference type="SAM" id="MobiDB-lite"/>
    </source>
</evidence>
<feature type="transmembrane region" description="Helical" evidence="2">
    <location>
        <begin position="67"/>
        <end position="88"/>
    </location>
</feature>
<keyword evidence="2" id="KW-0812">Transmembrane</keyword>
<dbReference type="Gene3D" id="3.30.1360.180">
    <property type="match status" value="1"/>
</dbReference>
<dbReference type="OrthoDB" id="415411at2759"/>
<dbReference type="AlphaFoldDB" id="A0A1X0QS77"/>
<proteinExistence type="predicted"/>
<evidence type="ECO:0000256" key="2">
    <source>
        <dbReference type="SAM" id="Phobius"/>
    </source>
</evidence>
<protein>
    <submittedName>
        <fullName evidence="3">Phosphodiest-domain-containing protein</fullName>
    </submittedName>
</protein>
<feature type="compositionally biased region" description="Acidic residues" evidence="1">
    <location>
        <begin position="24"/>
        <end position="34"/>
    </location>
</feature>
<dbReference type="VEuPathDB" id="FungiDB:BCV72DRAFT_46178"/>
<dbReference type="GO" id="GO:0017111">
    <property type="term" value="F:ribonucleoside triphosphate phosphatase activity"/>
    <property type="evidence" value="ECO:0007669"/>
    <property type="project" value="TreeGrafter"/>
</dbReference>
<reference evidence="3" key="1">
    <citation type="journal article" date="2016" name="Proc. Natl. Acad. Sci. U.S.A.">
        <title>Lipid metabolic changes in an early divergent fungus govern the establishment of a mutualistic symbiosis with endobacteria.</title>
        <authorList>
            <person name="Lastovetsky O.A."/>
            <person name="Gaspar M.L."/>
            <person name="Mondo S.J."/>
            <person name="LaButti K.M."/>
            <person name="Sandor L."/>
            <person name="Grigoriev I.V."/>
            <person name="Henry S.A."/>
            <person name="Pawlowska T.E."/>
        </authorList>
    </citation>
    <scope>NUCLEOTIDE SEQUENCE [LARGE SCALE GENOMIC DNA]</scope>
    <source>
        <strain evidence="3">ATCC 52814</strain>
    </source>
</reference>
<dbReference type="PANTHER" id="PTHR10151">
    <property type="entry name" value="ECTONUCLEOTIDE PYROPHOSPHATASE/PHOSPHODIESTERASE"/>
    <property type="match status" value="1"/>
</dbReference>
<feature type="compositionally biased region" description="Basic and acidic residues" evidence="1">
    <location>
        <begin position="1"/>
        <end position="12"/>
    </location>
</feature>
<keyword evidence="2" id="KW-1133">Transmembrane helix</keyword>
<dbReference type="PANTHER" id="PTHR10151:SF120">
    <property type="entry name" value="BIS(5'-ADENOSYL)-TRIPHOSPHATASE"/>
    <property type="match status" value="1"/>
</dbReference>
<dbReference type="GO" id="GO:0009141">
    <property type="term" value="P:nucleoside triphosphate metabolic process"/>
    <property type="evidence" value="ECO:0007669"/>
    <property type="project" value="TreeGrafter"/>
</dbReference>
<dbReference type="GO" id="GO:0047429">
    <property type="term" value="F:nucleoside triphosphate diphosphatase activity"/>
    <property type="evidence" value="ECO:0007669"/>
    <property type="project" value="TreeGrafter"/>
</dbReference>
<dbReference type="EMBL" id="KV922041">
    <property type="protein sequence ID" value="ORE02604.1"/>
    <property type="molecule type" value="Genomic_DNA"/>
</dbReference>
<dbReference type="Gene3D" id="3.40.720.10">
    <property type="entry name" value="Alkaline Phosphatase, subunit A"/>
    <property type="match status" value="1"/>
</dbReference>
<accession>A0A1X0QS77</accession>
<gene>
    <name evidence="3" type="ORF">BCV72DRAFT_46178</name>
</gene>
<dbReference type="InterPro" id="IPR002591">
    <property type="entry name" value="Phosphodiest/P_Trfase"/>
</dbReference>
<name>A0A1X0QS77_RHIZD</name>
<feature type="region of interest" description="Disordered" evidence="1">
    <location>
        <begin position="1"/>
        <end position="49"/>
    </location>
</feature>
<dbReference type="SUPFAM" id="SSF53649">
    <property type="entry name" value="Alkaline phosphatase-like"/>
    <property type="match status" value="1"/>
</dbReference>
<dbReference type="CDD" id="cd16018">
    <property type="entry name" value="Enpp"/>
    <property type="match status" value="1"/>
</dbReference>
<sequence>MATRQEEYEMTRSHSAGSSRDYERQEEEEEEEAQLLDKEDSSSSSSDDEWTVIVDEDQQELPPDNPIMRYVCLGLAIGFGYFVVRMILTLSGHDHTKHREAEKLYHNGSDYFASTVLLISFDGFRPDYLDRHITPNLKKLAEDGVMAKYMHPSYPPSTFPNHWTLVTGLYPETHGIVANSFYDPEMGLFQHTDHSATSNHSWWKGEPIWLTSRMHRQRTASIMWPGSETHYNTPDYVVPFNGSMEMKEKMDITLRWLDMEYDQRPQMISIYIPQVDQEGHRGGPNNSKMNKYIQEADSAIGYLTDELSKRNLDSHIHIVVVSDHGMTTTTKDKLIYYDDILPANLLKYVRNESPLSTLEFQPNMTKETIQQIYHQLSKYTHTHHFNVYLRQNMPDHYHYKHSDRIAPIVVIPDIGYTFVTHKTPLEQLGAGDHHGYDNLAEDMRAMFVAFGPKINKVYKQGSILAPFFNVEVYGFMSELLNMDAAPNNGSIGVEFPVIYEPPF</sequence>
<dbReference type="Pfam" id="PF01663">
    <property type="entry name" value="Phosphodiest"/>
    <property type="match status" value="1"/>
</dbReference>
<organism evidence="3">
    <name type="scientific">Rhizopus microsporus var. microsporus</name>
    <dbReference type="NCBI Taxonomy" id="86635"/>
    <lineage>
        <taxon>Eukaryota</taxon>
        <taxon>Fungi</taxon>
        <taxon>Fungi incertae sedis</taxon>
        <taxon>Mucoromycota</taxon>
        <taxon>Mucoromycotina</taxon>
        <taxon>Mucoromycetes</taxon>
        <taxon>Mucorales</taxon>
        <taxon>Mucorineae</taxon>
        <taxon>Rhizopodaceae</taxon>
        <taxon>Rhizopus</taxon>
    </lineage>
</organism>